<evidence type="ECO:0000313" key="2">
    <source>
        <dbReference type="EMBL" id="ETO34777.1"/>
    </source>
</evidence>
<feature type="region of interest" description="Disordered" evidence="1">
    <location>
        <begin position="77"/>
        <end position="96"/>
    </location>
</feature>
<accession>X6PAW1</accession>
<gene>
    <name evidence="2" type="ORF">RFI_02313</name>
</gene>
<evidence type="ECO:0000313" key="3">
    <source>
        <dbReference type="Proteomes" id="UP000023152"/>
    </source>
</evidence>
<reference evidence="2 3" key="1">
    <citation type="journal article" date="2013" name="Curr. Biol.">
        <title>The Genome of the Foraminiferan Reticulomyxa filosa.</title>
        <authorList>
            <person name="Glockner G."/>
            <person name="Hulsmann N."/>
            <person name="Schleicher M."/>
            <person name="Noegel A.A."/>
            <person name="Eichinger L."/>
            <person name="Gallinger C."/>
            <person name="Pawlowski J."/>
            <person name="Sierra R."/>
            <person name="Euteneuer U."/>
            <person name="Pillet L."/>
            <person name="Moustafa A."/>
            <person name="Platzer M."/>
            <person name="Groth M."/>
            <person name="Szafranski K."/>
            <person name="Schliwa M."/>
        </authorList>
    </citation>
    <scope>NUCLEOTIDE SEQUENCE [LARGE SCALE GENOMIC DNA]</scope>
</reference>
<dbReference type="EMBL" id="ASPP01002289">
    <property type="protein sequence ID" value="ETO34777.1"/>
    <property type="molecule type" value="Genomic_DNA"/>
</dbReference>
<organism evidence="2 3">
    <name type="scientific">Reticulomyxa filosa</name>
    <dbReference type="NCBI Taxonomy" id="46433"/>
    <lineage>
        <taxon>Eukaryota</taxon>
        <taxon>Sar</taxon>
        <taxon>Rhizaria</taxon>
        <taxon>Retaria</taxon>
        <taxon>Foraminifera</taxon>
        <taxon>Monothalamids</taxon>
        <taxon>Reticulomyxidae</taxon>
        <taxon>Reticulomyxa</taxon>
    </lineage>
</organism>
<proteinExistence type="predicted"/>
<keyword evidence="3" id="KW-1185">Reference proteome</keyword>
<dbReference type="Proteomes" id="UP000023152">
    <property type="component" value="Unassembled WGS sequence"/>
</dbReference>
<protein>
    <submittedName>
        <fullName evidence="2">Uncharacterized protein</fullName>
    </submittedName>
</protein>
<sequence>MSQNLSFGGILKNLSQLDWKDFGTKHAAVGLSAALVIGGVWGILSYNKTVPYSIPDYAYSDEYQEEKERIERLRKAIHRPKNKRTTSTESHKASSLKFGVKSYEKKEKKGHDIQRSDKIEDKQIDHYTHESKQTELQLQEKLLISPGEVYYVKHAFDLMNIDNKQNVNVSVNTNELEHGHGDDNENKYDYKTENDNEEEEAVGFSADVHYVPLQIRYQHTKRDLDGYDLPTNIH</sequence>
<evidence type="ECO:0000256" key="1">
    <source>
        <dbReference type="SAM" id="MobiDB-lite"/>
    </source>
</evidence>
<dbReference type="AlphaFoldDB" id="X6PAW1"/>
<name>X6PAW1_RETFI</name>
<comment type="caution">
    <text evidence="2">The sequence shown here is derived from an EMBL/GenBank/DDBJ whole genome shotgun (WGS) entry which is preliminary data.</text>
</comment>